<keyword evidence="1" id="KW-0175">Coiled coil</keyword>
<dbReference type="Proteomes" id="UP000268506">
    <property type="component" value="Segment"/>
</dbReference>
<dbReference type="RefSeq" id="YP_010761483.1">
    <property type="nucleotide sequence ID" value="NC_073596.1"/>
</dbReference>
<evidence type="ECO:0000256" key="1">
    <source>
        <dbReference type="SAM" id="Coils"/>
    </source>
</evidence>
<keyword evidence="4" id="KW-1185">Reference proteome</keyword>
<dbReference type="KEGG" id="vg:80090727"/>
<accession>A0A3G2KF23</accession>
<feature type="coiled-coil region" evidence="1">
    <location>
        <begin position="322"/>
        <end position="356"/>
    </location>
</feature>
<feature type="region of interest" description="Disordered" evidence="2">
    <location>
        <begin position="109"/>
        <end position="137"/>
    </location>
</feature>
<name>A0A3G2KF23_9CAUD</name>
<evidence type="ECO:0000313" key="3">
    <source>
        <dbReference type="EMBL" id="AYN57560.1"/>
    </source>
</evidence>
<organism evidence="3 4">
    <name type="scientific">Arthrobacter phage Corgi</name>
    <dbReference type="NCBI Taxonomy" id="2419952"/>
    <lineage>
        <taxon>Viruses</taxon>
        <taxon>Duplodnaviria</taxon>
        <taxon>Heunggongvirae</taxon>
        <taxon>Uroviricota</taxon>
        <taxon>Caudoviricetes</taxon>
        <taxon>Feeclasvirinae</taxon>
        <taxon>Corgivirus</taxon>
        <taxon>Corgivirus corgi</taxon>
    </lineage>
</organism>
<dbReference type="GeneID" id="80090727"/>
<evidence type="ECO:0000256" key="2">
    <source>
        <dbReference type="SAM" id="MobiDB-lite"/>
    </source>
</evidence>
<gene>
    <name evidence="3" type="primary">12</name>
    <name evidence="3" type="ORF">PBI_CORGI_12</name>
</gene>
<feature type="compositionally biased region" description="Basic and acidic residues" evidence="2">
    <location>
        <begin position="127"/>
        <end position="137"/>
    </location>
</feature>
<evidence type="ECO:0000313" key="4">
    <source>
        <dbReference type="Proteomes" id="UP000268506"/>
    </source>
</evidence>
<dbReference type="EMBL" id="MH834607">
    <property type="protein sequence ID" value="AYN57560.1"/>
    <property type="molecule type" value="Genomic_DNA"/>
</dbReference>
<protein>
    <submittedName>
        <fullName evidence="3">Tape measure protein</fullName>
    </submittedName>
</protein>
<reference evidence="3 4" key="1">
    <citation type="submission" date="2018-09" db="EMBL/GenBank/DDBJ databases">
        <authorList>
            <person name="Rimple P.A."/>
            <person name="Stoner T.H."/>
            <person name="Garlena R.A."/>
            <person name="Russell D.A."/>
            <person name="Pope W.H."/>
            <person name="Jacobs-Sera D."/>
            <person name="Hatfull G.F."/>
        </authorList>
    </citation>
    <scope>NUCLEOTIDE SEQUENCE [LARGE SCALE GENOMIC DNA]</scope>
</reference>
<proteinExistence type="predicted"/>
<sequence length="555" mass="57531">MTMKFTFASDVDGVVRGTKDIADRFDEVSDTLVDLARRGEDSGDQLADSLGDSGQAADKLEAKLKDALDAAQDLAKGEKAADALGDGMKDAGKDVERFEDKAKGAFKSLGDSARKSGDVVGSAMKQGTKEAEGGLEDFRDEANSTAKETAASFDGSFDSIAGMAQEVAANAFAGFGPAGAIAGLAAAAGIGIAITQMQAGAEAANKMNEAAVDLAGQIVEAGGDIRDVDLGAIVSAWGREVIEDNWITPWANEASTKFQETAKDAQDANRDVAESVRAAAGSADDSRKFLDDTAETWQRLTRRIQEGTTTTMDGLPVQDEAARAAQKERDALSDLRGQAEENIKTKEAAVDIAEIETAATGDNTAAIEANIQALEDKAAAMADAAGVAMDATTAEIQYADTMAQGAKDIAANGKGLELNTATGRANQQTLVDMAKSANELRDAQVAAGGSTADITAKQNQARTAFINAAVAAGMGKTEAGKLATQYGLIPGNVDTYVKAHNVQKTKDEIDGVAEPRTVPIHLTRGSESISSWIQGLSGRTIPVNMAVRGGRAVDD</sequence>